<dbReference type="OrthoDB" id="9789229at2"/>
<keyword evidence="1" id="KW-0812">Transmembrane</keyword>
<evidence type="ECO:0008006" key="4">
    <source>
        <dbReference type="Google" id="ProtNLM"/>
    </source>
</evidence>
<feature type="transmembrane region" description="Helical" evidence="1">
    <location>
        <begin position="68"/>
        <end position="87"/>
    </location>
</feature>
<feature type="transmembrane region" description="Helical" evidence="1">
    <location>
        <begin position="6"/>
        <end position="25"/>
    </location>
</feature>
<reference evidence="3" key="1">
    <citation type="submission" date="2014-12" db="EMBL/GenBank/DDBJ databases">
        <title>Genome sequence of Clostridium beijerinckii strain 59B.</title>
        <authorList>
            <person name="Little G.T."/>
            <person name="Minton N.P."/>
        </authorList>
    </citation>
    <scope>NUCLEOTIDE SEQUENCE [LARGE SCALE GENOMIC DNA]</scope>
    <source>
        <strain evidence="3">59B</strain>
    </source>
</reference>
<dbReference type="Proteomes" id="UP000031866">
    <property type="component" value="Chromosome"/>
</dbReference>
<dbReference type="RefSeq" id="WP_041900326.1">
    <property type="nucleotide sequence ID" value="NZ_CP010086.2"/>
</dbReference>
<keyword evidence="1" id="KW-1133">Transmembrane helix</keyword>
<feature type="transmembrane region" description="Helical" evidence="1">
    <location>
        <begin position="140"/>
        <end position="162"/>
    </location>
</feature>
<accession>A0A0B5QHL7</accession>
<sequence length="174" mass="20728">MNVVFYLVFNFIFYSFIGWILEECYSFSTTKKFQEDGFLMGPFKPMYGMAVMFLIICNELLEISGIPLILLCFLIPTTVEYISGYILKHSFNKVYWDYSEFRYNIHGFVTLRFSIYWMVLSLIGLYYLQPSLYELYMENMKIINIFIVLGGSILLIDLYITVKKLAYDKFRMIQ</sequence>
<evidence type="ECO:0000313" key="3">
    <source>
        <dbReference type="Proteomes" id="UP000031866"/>
    </source>
</evidence>
<name>A0A0B5QHL7_CLOBE</name>
<dbReference type="Pfam" id="PF06541">
    <property type="entry name" value="ABC_trans_CmpB"/>
    <property type="match status" value="1"/>
</dbReference>
<dbReference type="EMBL" id="CP010086">
    <property type="protein sequence ID" value="AJH01865.1"/>
    <property type="molecule type" value="Genomic_DNA"/>
</dbReference>
<evidence type="ECO:0000313" key="2">
    <source>
        <dbReference type="EMBL" id="AJH01865.1"/>
    </source>
</evidence>
<dbReference type="InterPro" id="IPR010540">
    <property type="entry name" value="CmpB_TMEM229"/>
</dbReference>
<protein>
    <recommendedName>
        <fullName evidence="4">ABC transporter permease</fullName>
    </recommendedName>
</protein>
<evidence type="ECO:0000256" key="1">
    <source>
        <dbReference type="SAM" id="Phobius"/>
    </source>
</evidence>
<dbReference type="STRING" id="1520.LF65_05344"/>
<dbReference type="KEGG" id="cbei:LF65_05344"/>
<gene>
    <name evidence="2" type="ORF">LF65_05344</name>
</gene>
<keyword evidence="1" id="KW-0472">Membrane</keyword>
<proteinExistence type="predicted"/>
<dbReference type="AlphaFoldDB" id="A0A0B5QHL7"/>
<feature type="transmembrane region" description="Helical" evidence="1">
    <location>
        <begin position="108"/>
        <end position="128"/>
    </location>
</feature>
<organism evidence="2 3">
    <name type="scientific">Clostridium beijerinckii</name>
    <name type="common">Clostridium MP</name>
    <dbReference type="NCBI Taxonomy" id="1520"/>
    <lineage>
        <taxon>Bacteria</taxon>
        <taxon>Bacillati</taxon>
        <taxon>Bacillota</taxon>
        <taxon>Clostridia</taxon>
        <taxon>Eubacteriales</taxon>
        <taxon>Clostridiaceae</taxon>
        <taxon>Clostridium</taxon>
    </lineage>
</organism>